<protein>
    <submittedName>
        <fullName evidence="5">Group 1 truncated hemoglobin GlbN</fullName>
    </submittedName>
</protein>
<dbReference type="CDD" id="cd00454">
    <property type="entry name" value="TrHb1_N"/>
    <property type="match status" value="1"/>
</dbReference>
<evidence type="ECO:0000256" key="2">
    <source>
        <dbReference type="ARBA" id="ARBA00022617"/>
    </source>
</evidence>
<dbReference type="InterPro" id="IPR009050">
    <property type="entry name" value="Globin-like_sf"/>
</dbReference>
<reference evidence="5" key="1">
    <citation type="submission" date="2016-10" db="EMBL/GenBank/DDBJ databases">
        <title>Sequence of Gallionella enrichment culture.</title>
        <authorList>
            <person name="Poehlein A."/>
            <person name="Muehling M."/>
            <person name="Daniel R."/>
        </authorList>
    </citation>
    <scope>NUCLEOTIDE SEQUENCE</scope>
</reference>
<dbReference type="AlphaFoldDB" id="A0A1J5QN93"/>
<keyword evidence="3" id="KW-0479">Metal-binding</keyword>
<accession>A0A1J5QN93</accession>
<proteinExistence type="predicted"/>
<dbReference type="Gene3D" id="1.10.490.10">
    <property type="entry name" value="Globins"/>
    <property type="match status" value="1"/>
</dbReference>
<dbReference type="EMBL" id="MLJW01000933">
    <property type="protein sequence ID" value="OIQ81367.1"/>
    <property type="molecule type" value="Genomic_DNA"/>
</dbReference>
<dbReference type="InterPro" id="IPR001486">
    <property type="entry name" value="Hemoglobin_trunc"/>
</dbReference>
<evidence type="ECO:0000256" key="1">
    <source>
        <dbReference type="ARBA" id="ARBA00022448"/>
    </source>
</evidence>
<dbReference type="InterPro" id="IPR012292">
    <property type="entry name" value="Globin/Proto"/>
</dbReference>
<dbReference type="Pfam" id="PF01152">
    <property type="entry name" value="Bac_globin"/>
    <property type="match status" value="1"/>
</dbReference>
<dbReference type="GO" id="GO:0046872">
    <property type="term" value="F:metal ion binding"/>
    <property type="evidence" value="ECO:0007669"/>
    <property type="project" value="UniProtKB-KW"/>
</dbReference>
<keyword evidence="1" id="KW-0813">Transport</keyword>
<sequence length="167" mass="17984">MGSAHSYTTKANLSRLSLASTESKSTAYTSRVNVSRLSGVNTDAFVRNASLLSRLGGEAALSSMVRFFYGKALHDGRTNRLFDAPDAATMESRIQQQIEFLKRALGGTHAAEVQATYAHLATMGISNDQFSAMVESIMATLQSQNVPPTVMSEVEAFCSNVRAAVVR</sequence>
<keyword evidence="4" id="KW-0408">Iron</keyword>
<evidence type="ECO:0000256" key="4">
    <source>
        <dbReference type="ARBA" id="ARBA00023004"/>
    </source>
</evidence>
<evidence type="ECO:0000256" key="3">
    <source>
        <dbReference type="ARBA" id="ARBA00022723"/>
    </source>
</evidence>
<comment type="caution">
    <text evidence="5">The sequence shown here is derived from an EMBL/GenBank/DDBJ whole genome shotgun (WGS) entry which is preliminary data.</text>
</comment>
<keyword evidence="2" id="KW-0349">Heme</keyword>
<evidence type="ECO:0000313" key="5">
    <source>
        <dbReference type="EMBL" id="OIQ81367.1"/>
    </source>
</evidence>
<organism evidence="5">
    <name type="scientific">mine drainage metagenome</name>
    <dbReference type="NCBI Taxonomy" id="410659"/>
    <lineage>
        <taxon>unclassified sequences</taxon>
        <taxon>metagenomes</taxon>
        <taxon>ecological metagenomes</taxon>
    </lineage>
</organism>
<dbReference type="GO" id="GO:0020037">
    <property type="term" value="F:heme binding"/>
    <property type="evidence" value="ECO:0007669"/>
    <property type="project" value="InterPro"/>
</dbReference>
<dbReference type="SUPFAM" id="SSF46458">
    <property type="entry name" value="Globin-like"/>
    <property type="match status" value="1"/>
</dbReference>
<name>A0A1J5QN93_9ZZZZ</name>
<dbReference type="GO" id="GO:0019825">
    <property type="term" value="F:oxygen binding"/>
    <property type="evidence" value="ECO:0007669"/>
    <property type="project" value="InterPro"/>
</dbReference>
<gene>
    <name evidence="5" type="primary">glbN_6</name>
    <name evidence="5" type="ORF">GALL_368690</name>
</gene>